<accession>A0A8X6R420</accession>
<evidence type="ECO:0000313" key="2">
    <source>
        <dbReference type="Proteomes" id="UP000887013"/>
    </source>
</evidence>
<sequence>MILTPILCFQLHISRRDLMLASFELSQRICGFEGVASPCCRRFVLLPALRAAGAGAQQPPTTAADACPPPYRRHARLRITAPVRRKRTLPGRQSFGTPAARTIHAVAYFAHRAWLPSNGEKAAHGQYGEHCSPQARTPPWQQAGQRHAAALLFFWT</sequence>
<dbReference type="Proteomes" id="UP000887013">
    <property type="component" value="Unassembled WGS sequence"/>
</dbReference>
<organism evidence="1 2">
    <name type="scientific">Nephila pilipes</name>
    <name type="common">Giant wood spider</name>
    <name type="synonym">Nephila maculata</name>
    <dbReference type="NCBI Taxonomy" id="299642"/>
    <lineage>
        <taxon>Eukaryota</taxon>
        <taxon>Metazoa</taxon>
        <taxon>Ecdysozoa</taxon>
        <taxon>Arthropoda</taxon>
        <taxon>Chelicerata</taxon>
        <taxon>Arachnida</taxon>
        <taxon>Araneae</taxon>
        <taxon>Araneomorphae</taxon>
        <taxon>Entelegynae</taxon>
        <taxon>Araneoidea</taxon>
        <taxon>Nephilidae</taxon>
        <taxon>Nephila</taxon>
    </lineage>
</organism>
<evidence type="ECO:0000313" key="1">
    <source>
        <dbReference type="EMBL" id="GFU59680.1"/>
    </source>
</evidence>
<proteinExistence type="predicted"/>
<dbReference type="EMBL" id="BMAW01040447">
    <property type="protein sequence ID" value="GFU59680.1"/>
    <property type="molecule type" value="Genomic_DNA"/>
</dbReference>
<name>A0A8X6R420_NEPPI</name>
<keyword evidence="2" id="KW-1185">Reference proteome</keyword>
<gene>
    <name evidence="1" type="ORF">NPIL_523161</name>
</gene>
<dbReference type="AlphaFoldDB" id="A0A8X6R420"/>
<comment type="caution">
    <text evidence="1">The sequence shown here is derived from an EMBL/GenBank/DDBJ whole genome shotgun (WGS) entry which is preliminary data.</text>
</comment>
<reference evidence="1" key="1">
    <citation type="submission" date="2020-08" db="EMBL/GenBank/DDBJ databases">
        <title>Multicomponent nature underlies the extraordinary mechanical properties of spider dragline silk.</title>
        <authorList>
            <person name="Kono N."/>
            <person name="Nakamura H."/>
            <person name="Mori M."/>
            <person name="Yoshida Y."/>
            <person name="Ohtoshi R."/>
            <person name="Malay A.D."/>
            <person name="Moran D.A.P."/>
            <person name="Tomita M."/>
            <person name="Numata K."/>
            <person name="Arakawa K."/>
        </authorList>
    </citation>
    <scope>NUCLEOTIDE SEQUENCE</scope>
</reference>
<protein>
    <submittedName>
        <fullName evidence="1">Uncharacterized protein</fullName>
    </submittedName>
</protein>